<organism evidence="1 2">
    <name type="scientific">Arcicella aquatica</name>
    <dbReference type="NCBI Taxonomy" id="217141"/>
    <lineage>
        <taxon>Bacteria</taxon>
        <taxon>Pseudomonadati</taxon>
        <taxon>Bacteroidota</taxon>
        <taxon>Cytophagia</taxon>
        <taxon>Cytophagales</taxon>
        <taxon>Flectobacillaceae</taxon>
        <taxon>Arcicella</taxon>
    </lineage>
</organism>
<dbReference type="SUPFAM" id="SSF51182">
    <property type="entry name" value="RmlC-like cupins"/>
    <property type="match status" value="1"/>
</dbReference>
<dbReference type="InterPro" id="IPR014710">
    <property type="entry name" value="RmlC-like_jellyroll"/>
</dbReference>
<reference evidence="1 2" key="1">
    <citation type="submission" date="2023-12" db="EMBL/GenBank/DDBJ databases">
        <title>Novel species of the genus Arcicella isolated from rivers.</title>
        <authorList>
            <person name="Lu H."/>
        </authorList>
    </citation>
    <scope>NUCLEOTIDE SEQUENCE [LARGE SCALE GENOMIC DNA]</scope>
    <source>
        <strain evidence="1 2">LMG 21963</strain>
    </source>
</reference>
<gene>
    <name evidence="1" type="ORF">VB264_15290</name>
</gene>
<name>A0ABU5QR54_9BACT</name>
<dbReference type="Gene3D" id="2.60.120.10">
    <property type="entry name" value="Jelly Rolls"/>
    <property type="match status" value="1"/>
</dbReference>
<proteinExistence type="predicted"/>
<dbReference type="Proteomes" id="UP001304671">
    <property type="component" value="Unassembled WGS sequence"/>
</dbReference>
<sequence length="415" mass="47386">MAQIVKNDSTIDVTSTINYNVRNPVIKLMTIMQESSFMAEDMSAYTTDSLQYLFPFSHLELYGPAGSDHSILNPEIQDHKTDFQKQNIKDFLLTDAYLVRGWVSVAQWTGPFIKFSYRGDTDSVLSKASGNNLSSFIFLWASIQGKAMREPIQVPYNTDTNCYEIELWGYPGDDLFNQLGAKGKSSMTKGLLINRPDLIKGSFTDFAREGLDDRNMYEVSPENIMHPILPLNVELAWCDHTKTFWDSNNSTNYHYSFNMILRGWNNYMQVGVSGSPHGGVGFLHYRNLLSNYKPYTKFTELAREVEPWMFDANHEKGNKKEEGFLAVEYVDLHILKGECAIGIHRHRDNQEIFFLLNGKTIMITGDWYQFPGRERAFEIRTLLPGSFTLLKSGQLHALVNALDIDATLLMFGGYD</sequence>
<keyword evidence="2" id="KW-1185">Reference proteome</keyword>
<evidence type="ECO:0000313" key="1">
    <source>
        <dbReference type="EMBL" id="MEA5259159.1"/>
    </source>
</evidence>
<comment type="caution">
    <text evidence="1">The sequence shown here is derived from an EMBL/GenBank/DDBJ whole genome shotgun (WGS) entry which is preliminary data.</text>
</comment>
<evidence type="ECO:0000313" key="2">
    <source>
        <dbReference type="Proteomes" id="UP001304671"/>
    </source>
</evidence>
<dbReference type="EMBL" id="JAYFUL010000026">
    <property type="protein sequence ID" value="MEA5259159.1"/>
    <property type="molecule type" value="Genomic_DNA"/>
</dbReference>
<dbReference type="RefSeq" id="WP_323250668.1">
    <property type="nucleotide sequence ID" value="NZ_JAYFUL010000026.1"/>
</dbReference>
<dbReference type="InterPro" id="IPR011051">
    <property type="entry name" value="RmlC_Cupin_sf"/>
</dbReference>
<accession>A0ABU5QR54</accession>
<protein>
    <submittedName>
        <fullName evidence="1">Uncharacterized protein</fullName>
    </submittedName>
</protein>